<dbReference type="InParanoid" id="A0A0C2TUY2"/>
<evidence type="ECO:0000256" key="3">
    <source>
        <dbReference type="ARBA" id="ARBA00022801"/>
    </source>
</evidence>
<accession>A0A0C2TUY2</accession>
<dbReference type="PROSITE" id="PS50600">
    <property type="entry name" value="ULP_PROTEASE"/>
    <property type="match status" value="1"/>
</dbReference>
<dbReference type="SUPFAM" id="SSF54001">
    <property type="entry name" value="Cysteine proteinases"/>
    <property type="match status" value="1"/>
</dbReference>
<dbReference type="InterPro" id="IPR003653">
    <property type="entry name" value="Peptidase_C48_C"/>
</dbReference>
<dbReference type="PANTHER" id="PTHR12606">
    <property type="entry name" value="SENTRIN/SUMO-SPECIFIC PROTEASE"/>
    <property type="match status" value="1"/>
</dbReference>
<evidence type="ECO:0000313" key="8">
    <source>
        <dbReference type="Proteomes" id="UP000054549"/>
    </source>
</evidence>
<reference evidence="7 8" key="1">
    <citation type="submission" date="2014-04" db="EMBL/GenBank/DDBJ databases">
        <title>Evolutionary Origins and Diversification of the Mycorrhizal Mutualists.</title>
        <authorList>
            <consortium name="DOE Joint Genome Institute"/>
            <consortium name="Mycorrhizal Genomics Consortium"/>
            <person name="Kohler A."/>
            <person name="Kuo A."/>
            <person name="Nagy L.G."/>
            <person name="Floudas D."/>
            <person name="Copeland A."/>
            <person name="Barry K.W."/>
            <person name="Cichocki N."/>
            <person name="Veneault-Fourrey C."/>
            <person name="LaButti K."/>
            <person name="Lindquist E.A."/>
            <person name="Lipzen A."/>
            <person name="Lundell T."/>
            <person name="Morin E."/>
            <person name="Murat C."/>
            <person name="Riley R."/>
            <person name="Ohm R."/>
            <person name="Sun H."/>
            <person name="Tunlid A."/>
            <person name="Henrissat B."/>
            <person name="Grigoriev I.V."/>
            <person name="Hibbett D.S."/>
            <person name="Martin F."/>
        </authorList>
    </citation>
    <scope>NUCLEOTIDE SEQUENCE [LARGE SCALE GENOMIC DNA]</scope>
    <source>
        <strain evidence="7 8">Koide BX008</strain>
    </source>
</reference>
<dbReference type="OrthoDB" id="1939479at2759"/>
<keyword evidence="8" id="KW-1185">Reference proteome</keyword>
<dbReference type="Pfam" id="PF02902">
    <property type="entry name" value="Peptidase_C48"/>
    <property type="match status" value="1"/>
</dbReference>
<feature type="region of interest" description="Disordered" evidence="5">
    <location>
        <begin position="71"/>
        <end position="172"/>
    </location>
</feature>
<dbReference type="GO" id="GO:0006508">
    <property type="term" value="P:proteolysis"/>
    <property type="evidence" value="ECO:0007669"/>
    <property type="project" value="UniProtKB-KW"/>
</dbReference>
<name>A0A0C2TUY2_AMAMK</name>
<feature type="domain" description="Ubiquitin-like protease family profile" evidence="6">
    <location>
        <begin position="370"/>
        <end position="548"/>
    </location>
</feature>
<feature type="compositionally biased region" description="Polar residues" evidence="5">
    <location>
        <begin position="108"/>
        <end position="121"/>
    </location>
</feature>
<dbReference type="STRING" id="946122.A0A0C2TUY2"/>
<evidence type="ECO:0000259" key="6">
    <source>
        <dbReference type="PROSITE" id="PS50600"/>
    </source>
</evidence>
<dbReference type="GO" id="GO:0060255">
    <property type="term" value="P:regulation of macromolecule metabolic process"/>
    <property type="evidence" value="ECO:0007669"/>
    <property type="project" value="UniProtKB-ARBA"/>
</dbReference>
<dbReference type="AlphaFoldDB" id="A0A0C2TUY2"/>
<dbReference type="InterPro" id="IPR038765">
    <property type="entry name" value="Papain-like_cys_pep_sf"/>
</dbReference>
<evidence type="ECO:0000256" key="5">
    <source>
        <dbReference type="SAM" id="MobiDB-lite"/>
    </source>
</evidence>
<comment type="similarity">
    <text evidence="1">Belongs to the peptidase C48 family.</text>
</comment>
<evidence type="ECO:0000256" key="1">
    <source>
        <dbReference type="ARBA" id="ARBA00005234"/>
    </source>
</evidence>
<evidence type="ECO:0000256" key="2">
    <source>
        <dbReference type="ARBA" id="ARBA00022670"/>
    </source>
</evidence>
<dbReference type="GO" id="GO:0016929">
    <property type="term" value="F:deSUMOylase activity"/>
    <property type="evidence" value="ECO:0007669"/>
    <property type="project" value="TreeGrafter"/>
</dbReference>
<dbReference type="HOGENOM" id="CLU_024324_5_1_1"/>
<dbReference type="FunFam" id="3.40.395.10:FF:000001">
    <property type="entry name" value="Sentrin-specific protease 1"/>
    <property type="match status" value="1"/>
</dbReference>
<dbReference type="EMBL" id="KN818223">
    <property type="protein sequence ID" value="KIL71119.1"/>
    <property type="molecule type" value="Genomic_DNA"/>
</dbReference>
<dbReference type="GO" id="GO:0005634">
    <property type="term" value="C:nucleus"/>
    <property type="evidence" value="ECO:0007669"/>
    <property type="project" value="TreeGrafter"/>
</dbReference>
<dbReference type="Gene3D" id="3.40.395.10">
    <property type="entry name" value="Adenoviral Proteinase, Chain A"/>
    <property type="match status" value="1"/>
</dbReference>
<dbReference type="Proteomes" id="UP000054549">
    <property type="component" value="Unassembled WGS sequence"/>
</dbReference>
<proteinExistence type="inferred from homology"/>
<protein>
    <recommendedName>
        <fullName evidence="6">Ubiquitin-like protease family profile domain-containing protein</fullName>
    </recommendedName>
</protein>
<keyword evidence="4" id="KW-0788">Thiol protease</keyword>
<dbReference type="GO" id="GO:0016926">
    <property type="term" value="P:protein desumoylation"/>
    <property type="evidence" value="ECO:0007669"/>
    <property type="project" value="TreeGrafter"/>
</dbReference>
<evidence type="ECO:0000256" key="4">
    <source>
        <dbReference type="ARBA" id="ARBA00022807"/>
    </source>
</evidence>
<keyword evidence="2" id="KW-0645">Protease</keyword>
<organism evidence="7 8">
    <name type="scientific">Amanita muscaria (strain Koide BX008)</name>
    <dbReference type="NCBI Taxonomy" id="946122"/>
    <lineage>
        <taxon>Eukaryota</taxon>
        <taxon>Fungi</taxon>
        <taxon>Dikarya</taxon>
        <taxon>Basidiomycota</taxon>
        <taxon>Agaricomycotina</taxon>
        <taxon>Agaricomycetes</taxon>
        <taxon>Agaricomycetidae</taxon>
        <taxon>Agaricales</taxon>
        <taxon>Pluteineae</taxon>
        <taxon>Amanitaceae</taxon>
        <taxon>Amanita</taxon>
    </lineage>
</organism>
<dbReference type="GO" id="GO:0080090">
    <property type="term" value="P:regulation of primary metabolic process"/>
    <property type="evidence" value="ECO:0007669"/>
    <property type="project" value="UniProtKB-ARBA"/>
</dbReference>
<evidence type="ECO:0000313" key="7">
    <source>
        <dbReference type="EMBL" id="KIL71119.1"/>
    </source>
</evidence>
<keyword evidence="3" id="KW-0378">Hydrolase</keyword>
<sequence length="581" mass="66829">MPGRKRSAQDPLLPSRSAKQPRTASFRLDGDPASPSEYQGILSRWLALGQDFFKLSVETVFFIIPVSAKSPHRYPLSPPASQPRNTHNKTMIPQNTLHRTHPSSSSSGEPWSNVNDSNQRITDNKNDMKSSYPQEPAVETFDATSKTTEEKHGGQRTRSSSQEEVDAKSKNNYTRMNQVLEELSLKSGSEVSSSRKRLKEREHIYAKAHKKHVLEDRKLLREELQKELYKTKRKSGFTSGYADFKSLLEYQALLQNLGKTGGHLASQSLVDLRTKASEGLRVRRYSFSDEDDTAFLQRALANAKATLNTPKPPAPFTPTLEQRRRANRLRDEELDARFRPKLPSSLPPDDDHKVTALLQKYGLISRISKEQVTDQDLNRLRPRQWLNDELINFYGALILARSEGCKENPGDGIANGRRKPLNVHYFSTFFWSKLRKEGYDKGRLAKWTKKIDLFSKDVVLIPVNHNNAHWTCAAINFRGKRIESYDSMGMAKDEIFKHLRAYLDAEHRNKKKKPFNFTGWENHAPEWTPQQENGYDCGVFTCQFLESLSRGEESFIFTQKDMPYLRRRMIWEIGHANLRED</sequence>
<gene>
    <name evidence="7" type="ORF">M378DRAFT_155985</name>
</gene>
<feature type="compositionally biased region" description="Polar residues" evidence="5">
    <location>
        <begin position="82"/>
        <end position="97"/>
    </location>
</feature>
<dbReference type="PANTHER" id="PTHR12606:SF141">
    <property type="entry name" value="GH15225P-RELATED"/>
    <property type="match status" value="1"/>
</dbReference>
<feature type="region of interest" description="Disordered" evidence="5">
    <location>
        <begin position="1"/>
        <end position="33"/>
    </location>
</feature>